<dbReference type="InterPro" id="IPR002178">
    <property type="entry name" value="PTS_EIIA_type-2_dom"/>
</dbReference>
<dbReference type="Gene3D" id="3.40.930.10">
    <property type="entry name" value="Mannitol-specific EII, Chain A"/>
    <property type="match status" value="1"/>
</dbReference>
<feature type="domain" description="PRD" evidence="6">
    <location>
        <begin position="287"/>
        <end position="394"/>
    </location>
</feature>
<dbReference type="PANTHER" id="PTHR30185">
    <property type="entry name" value="CRYPTIC BETA-GLUCOSIDE BGL OPERON ANTITERMINATOR"/>
    <property type="match status" value="1"/>
</dbReference>
<dbReference type="Pfam" id="PF00874">
    <property type="entry name" value="PRD"/>
    <property type="match status" value="1"/>
</dbReference>
<dbReference type="RefSeq" id="WP_016206987.1">
    <property type="nucleotide sequence ID" value="NZ_ASRV01000092.1"/>
</dbReference>
<dbReference type="OrthoDB" id="3175596at2"/>
<accession>R9CB04</accession>
<dbReference type="InterPro" id="IPR016152">
    <property type="entry name" value="PTrfase/Anion_transptr"/>
</dbReference>
<keyword evidence="2" id="KW-0805">Transcription regulation</keyword>
<evidence type="ECO:0000256" key="1">
    <source>
        <dbReference type="ARBA" id="ARBA00022737"/>
    </source>
</evidence>
<dbReference type="SUPFAM" id="SSF55804">
    <property type="entry name" value="Phoshotransferase/anion transport protein"/>
    <property type="match status" value="1"/>
</dbReference>
<keyword evidence="3" id="KW-0010">Activator</keyword>
<keyword evidence="8" id="KW-1185">Reference proteome</keyword>
<dbReference type="Pfam" id="PF05043">
    <property type="entry name" value="Mga"/>
    <property type="match status" value="1"/>
</dbReference>
<dbReference type="InterPro" id="IPR036634">
    <property type="entry name" value="PRD_sf"/>
</dbReference>
<dbReference type="GO" id="GO:0006355">
    <property type="term" value="P:regulation of DNA-templated transcription"/>
    <property type="evidence" value="ECO:0007669"/>
    <property type="project" value="InterPro"/>
</dbReference>
<evidence type="ECO:0000259" key="6">
    <source>
        <dbReference type="PROSITE" id="PS51372"/>
    </source>
</evidence>
<evidence type="ECO:0000256" key="2">
    <source>
        <dbReference type="ARBA" id="ARBA00023015"/>
    </source>
</evidence>
<dbReference type="EMBL" id="ASRV01000092">
    <property type="protein sequence ID" value="EOR26492.1"/>
    <property type="molecule type" value="Genomic_DNA"/>
</dbReference>
<dbReference type="InterPro" id="IPR011608">
    <property type="entry name" value="PRD"/>
</dbReference>
<evidence type="ECO:0000313" key="7">
    <source>
        <dbReference type="EMBL" id="EOR26492.1"/>
    </source>
</evidence>
<feature type="domain" description="PTS EIIA type-2" evidence="5">
    <location>
        <begin position="502"/>
        <end position="641"/>
    </location>
</feature>
<dbReference type="Pfam" id="PF00359">
    <property type="entry name" value="PTS_EIIA_2"/>
    <property type="match status" value="1"/>
</dbReference>
<dbReference type="Proteomes" id="UP000013988">
    <property type="component" value="Unassembled WGS sequence"/>
</dbReference>
<gene>
    <name evidence="7" type="ORF">A500_07951</name>
</gene>
<keyword evidence="1" id="KW-0677">Repeat</keyword>
<dbReference type="InterPro" id="IPR050661">
    <property type="entry name" value="BglG_antiterminators"/>
</dbReference>
<dbReference type="Pfam" id="PF08279">
    <property type="entry name" value="HTH_11"/>
    <property type="match status" value="1"/>
</dbReference>
<dbReference type="AlphaFoldDB" id="R9CB04"/>
<dbReference type="CDD" id="cd00211">
    <property type="entry name" value="PTS_IIA_fru"/>
    <property type="match status" value="1"/>
</dbReference>
<dbReference type="InterPro" id="IPR036388">
    <property type="entry name" value="WH-like_DNA-bd_sf"/>
</dbReference>
<comment type="caution">
    <text evidence="7">The sequence shown here is derived from an EMBL/GenBank/DDBJ whole genome shotgun (WGS) entry which is preliminary data.</text>
</comment>
<dbReference type="InterPro" id="IPR007737">
    <property type="entry name" value="Mga_HTH"/>
</dbReference>
<sequence>MVKNYKGYMEISTREYNLLWLLIKNEKGINIDYISKELKVSVRSVYVDIKNIKSYLIENYDIELKKKEKEYYLSSDDVRALMDGGFENIESDGFSNKPRKYQIIEYLSDMKTTTLQEIADKLYFSKSTINQEMKSVKKTLSKFSINLTKKPYHGIVISGTELNIRFLLQYIMSEQIESIDINLESIMFASKFLSSKIDLDLQDILRKYKSFNSTEMRICLNVMYHRVKNNHNFSASESIVGMYEGSNQLLNARTLLSEVEETLCIKFNNDEVYYLLINMNNYDIDEENQKYISDVLDSILDLIKEKYQYIRVRENIFYKGLMIHISKMLKRIKFGKVIRNPALGQTKECLPFAFNISADIAMMLKSSFDINMNEDEIGLLAMHIQAMMEENDESKDLKYEGIVASNIGYGNARMISGRLFVNIPGLNIKHQVSIEQMEDLIRERRIDKNKIIISTCPLSLPKSDYVLIHHIITDDDIEQVRKYLEHSRYEENLESENSGFIVHVPREHIYINRSFKTKESLLEYVCNRLYKTGYVTEDFYESTLARERISSTYALNGVALPHGYSKCVIKPGIAIVILDKPVDWDGYYADMVFVCALSLTVRESDKEIFEDMYMLLNNRNAIRQIKDCKDELGVIHSIRSFTKGDINEY</sequence>
<dbReference type="Gene3D" id="1.10.1790.10">
    <property type="entry name" value="PRD domain"/>
    <property type="match status" value="1"/>
</dbReference>
<evidence type="ECO:0000313" key="8">
    <source>
        <dbReference type="Proteomes" id="UP000013988"/>
    </source>
</evidence>
<evidence type="ECO:0000256" key="4">
    <source>
        <dbReference type="ARBA" id="ARBA00023163"/>
    </source>
</evidence>
<protein>
    <submittedName>
        <fullName evidence="7">Transcriptional antiterminator</fullName>
    </submittedName>
</protein>
<dbReference type="PROSITE" id="PS51094">
    <property type="entry name" value="PTS_EIIA_TYPE_2"/>
    <property type="match status" value="1"/>
</dbReference>
<proteinExistence type="predicted"/>
<keyword evidence="4" id="KW-0804">Transcription</keyword>
<dbReference type="PANTHER" id="PTHR30185:SF18">
    <property type="entry name" value="TRANSCRIPTIONAL REGULATOR MTLR"/>
    <property type="match status" value="1"/>
</dbReference>
<dbReference type="InterPro" id="IPR013196">
    <property type="entry name" value="HTH_11"/>
</dbReference>
<name>R9CB04_9CLOT</name>
<dbReference type="SUPFAM" id="SSF63520">
    <property type="entry name" value="PTS-regulatory domain, PRD"/>
    <property type="match status" value="1"/>
</dbReference>
<evidence type="ECO:0000256" key="3">
    <source>
        <dbReference type="ARBA" id="ARBA00023159"/>
    </source>
</evidence>
<reference evidence="7 8" key="1">
    <citation type="submission" date="2013-03" db="EMBL/GenBank/DDBJ databases">
        <title>Whole genome shotgun sequencing of Clostridium sartagoforme AAU1.</title>
        <authorList>
            <person name="Joshi C.G."/>
            <person name="Duggirala S.M."/>
            <person name="Nathani N.M."/>
            <person name="Bhatt V.D."/>
            <person name="Patel A.K."/>
            <person name="Pandya P.R."/>
            <person name="KaPatel J.A."/>
        </authorList>
    </citation>
    <scope>NUCLEOTIDE SEQUENCE [LARGE SCALE GENOMIC DNA]</scope>
    <source>
        <strain evidence="7 8">AAU1</strain>
    </source>
</reference>
<dbReference type="Gene3D" id="1.10.10.10">
    <property type="entry name" value="Winged helix-like DNA-binding domain superfamily/Winged helix DNA-binding domain"/>
    <property type="match status" value="2"/>
</dbReference>
<evidence type="ECO:0000259" key="5">
    <source>
        <dbReference type="PROSITE" id="PS51094"/>
    </source>
</evidence>
<dbReference type="PATRIC" id="fig|1202534.3.peg.1590"/>
<organism evidence="7 8">
    <name type="scientific">Clostridium sartagoforme AAU1</name>
    <dbReference type="NCBI Taxonomy" id="1202534"/>
    <lineage>
        <taxon>Bacteria</taxon>
        <taxon>Bacillati</taxon>
        <taxon>Bacillota</taxon>
        <taxon>Clostridia</taxon>
        <taxon>Eubacteriales</taxon>
        <taxon>Clostridiaceae</taxon>
        <taxon>Clostridium</taxon>
    </lineage>
</organism>
<dbReference type="PROSITE" id="PS51372">
    <property type="entry name" value="PRD_2"/>
    <property type="match status" value="1"/>
</dbReference>